<dbReference type="GO" id="GO:0002031">
    <property type="term" value="P:G protein-coupled receptor internalization"/>
    <property type="evidence" value="ECO:0007669"/>
    <property type="project" value="TreeGrafter"/>
</dbReference>
<dbReference type="PANTHER" id="PTHR11792:SF17">
    <property type="entry name" value="KURTZ ARRESTIN"/>
    <property type="match status" value="1"/>
</dbReference>
<evidence type="ECO:0000313" key="4">
    <source>
        <dbReference type="WBParaSite" id="SMRG1_24320.1"/>
    </source>
</evidence>
<dbReference type="InterPro" id="IPR000698">
    <property type="entry name" value="Arrestin"/>
</dbReference>
<dbReference type="Proteomes" id="UP000050790">
    <property type="component" value="Unassembled WGS sequence"/>
</dbReference>
<dbReference type="GO" id="GO:0001664">
    <property type="term" value="F:G protein-coupled receptor binding"/>
    <property type="evidence" value="ECO:0007669"/>
    <property type="project" value="TreeGrafter"/>
</dbReference>
<evidence type="ECO:0000256" key="1">
    <source>
        <dbReference type="ARBA" id="ARBA00005298"/>
    </source>
</evidence>
<dbReference type="Gene3D" id="2.60.40.840">
    <property type="match status" value="1"/>
</dbReference>
<dbReference type="Pfam" id="PF02752">
    <property type="entry name" value="Arrestin_C"/>
    <property type="match status" value="1"/>
</dbReference>
<protein>
    <recommendedName>
        <fullName evidence="2">Arrestin C-terminal-like domain-containing protein</fullName>
    </recommendedName>
</protein>
<dbReference type="PANTHER" id="PTHR11792">
    <property type="entry name" value="ARRESTIN"/>
    <property type="match status" value="1"/>
</dbReference>
<dbReference type="WBParaSite" id="SMRG1_24320.1">
    <property type="protein sequence ID" value="SMRG1_24320.1"/>
    <property type="gene ID" value="SMRG1_24320"/>
</dbReference>
<organism evidence="3 4">
    <name type="scientific">Schistosoma margrebowiei</name>
    <dbReference type="NCBI Taxonomy" id="48269"/>
    <lineage>
        <taxon>Eukaryota</taxon>
        <taxon>Metazoa</taxon>
        <taxon>Spiralia</taxon>
        <taxon>Lophotrochozoa</taxon>
        <taxon>Platyhelminthes</taxon>
        <taxon>Trematoda</taxon>
        <taxon>Digenea</taxon>
        <taxon>Strigeidida</taxon>
        <taxon>Schistosomatoidea</taxon>
        <taxon>Schistosomatidae</taxon>
        <taxon>Schistosoma</taxon>
    </lineage>
</organism>
<dbReference type="InterPro" id="IPR014752">
    <property type="entry name" value="Arrestin-like_C"/>
</dbReference>
<proteinExistence type="inferred from homology"/>
<comment type="similarity">
    <text evidence="1">Belongs to the arrestin family.</text>
</comment>
<evidence type="ECO:0000313" key="3">
    <source>
        <dbReference type="Proteomes" id="UP000050790"/>
    </source>
</evidence>
<dbReference type="InterPro" id="IPR014753">
    <property type="entry name" value="Arrestin_N"/>
</dbReference>
<dbReference type="GO" id="GO:0005737">
    <property type="term" value="C:cytoplasm"/>
    <property type="evidence" value="ECO:0007669"/>
    <property type="project" value="TreeGrafter"/>
</dbReference>
<dbReference type="InterPro" id="IPR011022">
    <property type="entry name" value="Arrestin_C-like"/>
</dbReference>
<name>A0AA84ZCL2_9TREM</name>
<dbReference type="PRINTS" id="PR00309">
    <property type="entry name" value="ARRESTIN"/>
</dbReference>
<accession>A0AA84ZCL2</accession>
<feature type="domain" description="Arrestin C-terminal-like" evidence="2">
    <location>
        <begin position="272"/>
        <end position="450"/>
    </location>
</feature>
<sequence length="505" mass="58267">MKVCGCYRFKIKMVSEGSHRRYFDLLKKSTPDGKLSLFLDRRTFIDHFSHVDPVDGVLLVSQDIKNTEYVFLIFTCSYRFGRDDLDVLGLTFQKELLIYTKCLWPNHSLIIDKQLPIYNNINKQNQNTWKNKFKRKIKKKIESIEEISSIVLSDDSYGIFSQTLTMNDLSPFQLKLINKCNQHTIPFRIFLPPSISPSSVAIQTTQGSNNKPYGINYELTAFIGKRIDDNQPTSSTVTIVLRKLTAGPKITHRPLEPIIESIKKSINLPCRNGELFIQASIEKPLYYHDESVCVSIVLDNLCQLPVRKLQVAIVQIAEIYVLTKGRYRSTIDKHFCKVNLPQAGEQQWKYTTMLNTNLTDNLLKRGVALDGYIRQEKNWLASSTVLNLSENFKECLKMMQNINKNVNNSTDLVIKANKELHGIVISYCVRVRCWIGISRCSLYIPFLLMQPEKESEEENNHVNCTNNHTLHVDIIEIHPSELKVNNNELMESSNDNKEYKCIMKN</sequence>
<dbReference type="InterPro" id="IPR014756">
    <property type="entry name" value="Ig_E-set"/>
</dbReference>
<dbReference type="AlphaFoldDB" id="A0AA84ZCL2"/>
<dbReference type="Gene3D" id="2.60.40.640">
    <property type="match status" value="1"/>
</dbReference>
<evidence type="ECO:0000259" key="2">
    <source>
        <dbReference type="Pfam" id="PF02752"/>
    </source>
</evidence>
<reference evidence="4" key="1">
    <citation type="submission" date="2023-11" db="UniProtKB">
        <authorList>
            <consortium name="WormBaseParasite"/>
        </authorList>
    </citation>
    <scope>IDENTIFICATION</scope>
</reference>
<dbReference type="SUPFAM" id="SSF81296">
    <property type="entry name" value="E set domains"/>
    <property type="match status" value="3"/>
</dbReference>
<dbReference type="GO" id="GO:0007165">
    <property type="term" value="P:signal transduction"/>
    <property type="evidence" value="ECO:0007669"/>
    <property type="project" value="InterPro"/>
</dbReference>